<gene>
    <name evidence="2" type="primary">strM</name>
    <name evidence="2" type="ORF">DDT42_01306</name>
</gene>
<evidence type="ECO:0000313" key="2">
    <source>
        <dbReference type="EMBL" id="MBT9145435.1"/>
    </source>
</evidence>
<name>A0A9E2BJA2_PSYF1</name>
<dbReference type="Gene3D" id="2.60.120.10">
    <property type="entry name" value="Jelly Rolls"/>
    <property type="match status" value="1"/>
</dbReference>
<sequence length="76" mass="8831">MKILIIGKTGQSFLTAILEDDTVVFYQMSEFYHPECARGVRWDDPVFGIKWPLLNPIISEKDKNYPDFSKTYGRSI</sequence>
<dbReference type="PANTHER" id="PTHR21047">
    <property type="entry name" value="DTDP-6-DEOXY-D-GLUCOSE-3,5 EPIMERASE"/>
    <property type="match status" value="1"/>
</dbReference>
<dbReference type="InterPro" id="IPR000888">
    <property type="entry name" value="RmlC-like"/>
</dbReference>
<dbReference type="SUPFAM" id="SSF51182">
    <property type="entry name" value="RmlC-like cupins"/>
    <property type="match status" value="1"/>
</dbReference>
<reference evidence="2 3" key="1">
    <citation type="journal article" date="2021" name="bioRxiv">
        <title>Unique metabolic strategies in Hadean analogues reveal hints for primordial physiology.</title>
        <authorList>
            <person name="Nobu M.K."/>
            <person name="Nakai R."/>
            <person name="Tamazawa S."/>
            <person name="Mori H."/>
            <person name="Toyoda A."/>
            <person name="Ijiri A."/>
            <person name="Suzuki S."/>
            <person name="Kurokawa K."/>
            <person name="Kamagata Y."/>
            <person name="Tamaki H."/>
        </authorList>
    </citation>
    <scope>NUCLEOTIDE SEQUENCE [LARGE SCALE GENOMIC DNA]</scope>
    <source>
        <strain evidence="2">BS525</strain>
    </source>
</reference>
<dbReference type="GO" id="GO:0008830">
    <property type="term" value="F:dTDP-4-dehydrorhamnose 3,5-epimerase activity"/>
    <property type="evidence" value="ECO:0007669"/>
    <property type="project" value="UniProtKB-EC"/>
</dbReference>
<dbReference type="GO" id="GO:0019305">
    <property type="term" value="P:dTDP-rhamnose biosynthetic process"/>
    <property type="evidence" value="ECO:0007669"/>
    <property type="project" value="TreeGrafter"/>
</dbReference>
<dbReference type="AlphaFoldDB" id="A0A9E2BJA2"/>
<dbReference type="Pfam" id="PF00908">
    <property type="entry name" value="dTDP_sugar_isom"/>
    <property type="match status" value="1"/>
</dbReference>
<dbReference type="EMBL" id="QLTW01000092">
    <property type="protein sequence ID" value="MBT9145435.1"/>
    <property type="molecule type" value="Genomic_DNA"/>
</dbReference>
<dbReference type="PANTHER" id="PTHR21047:SF2">
    <property type="entry name" value="THYMIDINE DIPHOSPHO-4-KETO-RHAMNOSE 3,5-EPIMERASE"/>
    <property type="match status" value="1"/>
</dbReference>
<dbReference type="InterPro" id="IPR014710">
    <property type="entry name" value="RmlC-like_jellyroll"/>
</dbReference>
<evidence type="ECO:0000313" key="3">
    <source>
        <dbReference type="Proteomes" id="UP000811545"/>
    </source>
</evidence>
<dbReference type="Proteomes" id="UP000811545">
    <property type="component" value="Unassembled WGS sequence"/>
</dbReference>
<protein>
    <submittedName>
        <fullName evidence="2">dTDP-4-dehydrorhamnose 3,5-epimerase</fullName>
        <ecNumber evidence="2">5.1.3.13</ecNumber>
    </submittedName>
</protein>
<dbReference type="GO" id="GO:0000271">
    <property type="term" value="P:polysaccharide biosynthetic process"/>
    <property type="evidence" value="ECO:0007669"/>
    <property type="project" value="TreeGrafter"/>
</dbReference>
<feature type="site" description="Participates in a stacking interaction with the thymidine ring of dTDP-4-oxo-6-deoxyglucose" evidence="1">
    <location>
        <position position="32"/>
    </location>
</feature>
<organism evidence="2 3">
    <name type="scientific">Psychracetigena formicireducens</name>
    <dbReference type="NCBI Taxonomy" id="2986056"/>
    <lineage>
        <taxon>Bacteria</taxon>
        <taxon>Bacillati</taxon>
        <taxon>Candidatus Lithacetigenota</taxon>
        <taxon>Candidatus Psychracetigena</taxon>
    </lineage>
</organism>
<proteinExistence type="predicted"/>
<evidence type="ECO:0000256" key="1">
    <source>
        <dbReference type="PIRSR" id="PIRSR600888-3"/>
    </source>
</evidence>
<accession>A0A9E2BJA2</accession>
<dbReference type="GO" id="GO:0005829">
    <property type="term" value="C:cytosol"/>
    <property type="evidence" value="ECO:0007669"/>
    <property type="project" value="TreeGrafter"/>
</dbReference>
<dbReference type="InterPro" id="IPR011051">
    <property type="entry name" value="RmlC_Cupin_sf"/>
</dbReference>
<keyword evidence="2" id="KW-0413">Isomerase</keyword>
<dbReference type="EC" id="5.1.3.13" evidence="2"/>
<comment type="caution">
    <text evidence="2">The sequence shown here is derived from an EMBL/GenBank/DDBJ whole genome shotgun (WGS) entry which is preliminary data.</text>
</comment>